<dbReference type="EMBL" id="SJPU01000001">
    <property type="protein sequence ID" value="TWU19309.1"/>
    <property type="molecule type" value="Genomic_DNA"/>
</dbReference>
<protein>
    <submittedName>
        <fullName evidence="1">Uncharacterized protein</fullName>
    </submittedName>
</protein>
<comment type="caution">
    <text evidence="1">The sequence shown here is derived from an EMBL/GenBank/DDBJ whole genome shotgun (WGS) entry which is preliminary data.</text>
</comment>
<sequence length="83" mass="9242">MASSTDATSNSFDIVSEQLSIKVAQGWVARADVRIDVGFLGFLRKRVKSWSTAKPGRLPAKTPRFFYTLFSLDRSSFPRAVSL</sequence>
<evidence type="ECO:0000313" key="2">
    <source>
        <dbReference type="Proteomes" id="UP000319908"/>
    </source>
</evidence>
<proteinExistence type="predicted"/>
<organism evidence="1 2">
    <name type="scientific">Allorhodopirellula heiligendammensis</name>
    <dbReference type="NCBI Taxonomy" id="2714739"/>
    <lineage>
        <taxon>Bacteria</taxon>
        <taxon>Pseudomonadati</taxon>
        <taxon>Planctomycetota</taxon>
        <taxon>Planctomycetia</taxon>
        <taxon>Pirellulales</taxon>
        <taxon>Pirellulaceae</taxon>
        <taxon>Allorhodopirellula</taxon>
    </lineage>
</organism>
<keyword evidence="2" id="KW-1185">Reference proteome</keyword>
<dbReference type="Proteomes" id="UP000319908">
    <property type="component" value="Unassembled WGS sequence"/>
</dbReference>
<accession>A0A5C6C971</accession>
<evidence type="ECO:0000313" key="1">
    <source>
        <dbReference type="EMBL" id="TWU19309.1"/>
    </source>
</evidence>
<reference evidence="1 2" key="1">
    <citation type="journal article" date="2020" name="Antonie Van Leeuwenhoek">
        <title>Rhodopirellula heiligendammensis sp. nov., Rhodopirellula pilleata sp. nov., and Rhodopirellula solitaria sp. nov. isolated from natural or artificial marine surfaces in Northern Germany and California, USA, and emended description of the genus Rhodopirellula.</title>
        <authorList>
            <person name="Kallscheuer N."/>
            <person name="Wiegand S."/>
            <person name="Jogler M."/>
            <person name="Boedeker C."/>
            <person name="Peeters S.H."/>
            <person name="Rast P."/>
            <person name="Heuer A."/>
            <person name="Jetten M.S.M."/>
            <person name="Rohde M."/>
            <person name="Jogler C."/>
        </authorList>
    </citation>
    <scope>NUCLEOTIDE SEQUENCE [LARGE SCALE GENOMIC DNA]</scope>
    <source>
        <strain evidence="1 2">Poly21</strain>
    </source>
</reference>
<name>A0A5C6C971_9BACT</name>
<gene>
    <name evidence="1" type="ORF">Poly21_14810</name>
</gene>
<dbReference type="AlphaFoldDB" id="A0A5C6C971"/>